<dbReference type="PANTHER" id="PTHR33376:SF4">
    <property type="entry name" value="SIALIC ACID-BINDING PERIPLASMIC PROTEIN SIAP"/>
    <property type="match status" value="1"/>
</dbReference>
<sequence>MKKLTAVLTASAMVVGLAACGGGNTAQTTAAATGNSADTTAAAEDTSAAEASSTAGAADGADYSSLAPVELVGADASSKGAAAQMLGELVAEKVDAITGGQLTIDYHPNSELGGDADVLRQCQNKDISIVVCQTAPMVSFVSDLAVFDLPMVFSKYEGSKIDEVLNGEDSEFHKKLAESYEASGFHALGFLQNATYRLTTSNVELKDLASFAGMQIRTMENTNHMAFWTAIGAEPTPLAWPEVYFALQSGTIDAQENAADTCLGANLNEVQKYLACTNHILYLNQICINKDVYNELDPLYQAALNQAVSEAMAEIAPQLTQIDQDSKKALEEGGMTIIEYDDSFYDEVLALDGVKALYEDINTKVNGLGTVLQDSLAK</sequence>
<keyword evidence="1 2" id="KW-0732">Signal</keyword>
<keyword evidence="4" id="KW-1185">Reference proteome</keyword>
<gene>
    <name evidence="3" type="ORF">LKD81_00020</name>
</gene>
<dbReference type="CDD" id="cd13603">
    <property type="entry name" value="PBP2_TRAP_Siap_TeaA_like"/>
    <property type="match status" value="1"/>
</dbReference>
<feature type="chain" id="PRO_5042202553" evidence="2">
    <location>
        <begin position="27"/>
        <end position="378"/>
    </location>
</feature>
<organism evidence="3 4">
    <name type="scientific">Hominifimenecus microfluidus</name>
    <dbReference type="NCBI Taxonomy" id="2885348"/>
    <lineage>
        <taxon>Bacteria</taxon>
        <taxon>Bacillati</taxon>
        <taxon>Bacillota</taxon>
        <taxon>Clostridia</taxon>
        <taxon>Lachnospirales</taxon>
        <taxon>Lachnospiraceae</taxon>
        <taxon>Hominifimenecus</taxon>
    </lineage>
</organism>
<evidence type="ECO:0000313" key="3">
    <source>
        <dbReference type="EMBL" id="MCC2229388.1"/>
    </source>
</evidence>
<name>A0AAE3JDT5_9FIRM</name>
<proteinExistence type="predicted"/>
<dbReference type="Proteomes" id="UP001198182">
    <property type="component" value="Unassembled WGS sequence"/>
</dbReference>
<reference evidence="3" key="1">
    <citation type="submission" date="2021-10" db="EMBL/GenBank/DDBJ databases">
        <title>Anaerobic single-cell dispensing facilitates the cultivation of human gut bacteria.</title>
        <authorList>
            <person name="Afrizal A."/>
        </authorList>
    </citation>
    <scope>NUCLEOTIDE SEQUENCE</scope>
    <source>
        <strain evidence="3">CLA-AA-H215</strain>
    </source>
</reference>
<dbReference type="PANTHER" id="PTHR33376">
    <property type="match status" value="1"/>
</dbReference>
<dbReference type="InterPro" id="IPR018389">
    <property type="entry name" value="DctP_fam"/>
</dbReference>
<dbReference type="GO" id="GO:0055085">
    <property type="term" value="P:transmembrane transport"/>
    <property type="evidence" value="ECO:0007669"/>
    <property type="project" value="InterPro"/>
</dbReference>
<dbReference type="AlphaFoldDB" id="A0AAE3JDT5"/>
<dbReference type="NCBIfam" id="NF037995">
    <property type="entry name" value="TRAP_S1"/>
    <property type="match status" value="1"/>
</dbReference>
<dbReference type="Gene3D" id="3.40.190.170">
    <property type="entry name" value="Bacterial extracellular solute-binding protein, family 7"/>
    <property type="match status" value="1"/>
</dbReference>
<feature type="signal peptide" evidence="2">
    <location>
        <begin position="1"/>
        <end position="26"/>
    </location>
</feature>
<dbReference type="EMBL" id="JAJEQR010000001">
    <property type="protein sequence ID" value="MCC2229388.1"/>
    <property type="molecule type" value="Genomic_DNA"/>
</dbReference>
<evidence type="ECO:0000256" key="1">
    <source>
        <dbReference type="ARBA" id="ARBA00022729"/>
    </source>
</evidence>
<accession>A0AAE3JDT5</accession>
<evidence type="ECO:0000256" key="2">
    <source>
        <dbReference type="SAM" id="SignalP"/>
    </source>
</evidence>
<evidence type="ECO:0000313" key="4">
    <source>
        <dbReference type="Proteomes" id="UP001198182"/>
    </source>
</evidence>
<dbReference type="InterPro" id="IPR038404">
    <property type="entry name" value="TRAP_DctP_sf"/>
</dbReference>
<protein>
    <submittedName>
        <fullName evidence="3">TRAP transporter substrate-binding protein</fullName>
    </submittedName>
</protein>
<dbReference type="PROSITE" id="PS51257">
    <property type="entry name" value="PROKAR_LIPOPROTEIN"/>
    <property type="match status" value="1"/>
</dbReference>
<comment type="caution">
    <text evidence="3">The sequence shown here is derived from an EMBL/GenBank/DDBJ whole genome shotgun (WGS) entry which is preliminary data.</text>
</comment>
<dbReference type="Pfam" id="PF03480">
    <property type="entry name" value="DctP"/>
    <property type="match status" value="1"/>
</dbReference>
<dbReference type="RefSeq" id="WP_308452224.1">
    <property type="nucleotide sequence ID" value="NZ_JAJEQR010000001.1"/>
</dbReference>